<evidence type="ECO:0000313" key="4">
    <source>
        <dbReference type="Proteomes" id="UP000252081"/>
    </source>
</evidence>
<evidence type="ECO:0000259" key="2">
    <source>
        <dbReference type="Pfam" id="PF26603"/>
    </source>
</evidence>
<protein>
    <recommendedName>
        <fullName evidence="2">DUF8188 domain-containing protein</fullName>
    </recommendedName>
</protein>
<dbReference type="OrthoDB" id="759363at2"/>
<dbReference type="EMBL" id="QNQU01000048">
    <property type="protein sequence ID" value="RBQ02202.1"/>
    <property type="molecule type" value="Genomic_DNA"/>
</dbReference>
<dbReference type="RefSeq" id="WP_113952132.1">
    <property type="nucleotide sequence ID" value="NZ_QNQU01000048.1"/>
</dbReference>
<dbReference type="AlphaFoldDB" id="A0A366KN45"/>
<proteinExistence type="predicted"/>
<organism evidence="3 4">
    <name type="scientific">Pedobacter miscanthi</name>
    <dbReference type="NCBI Taxonomy" id="2259170"/>
    <lineage>
        <taxon>Bacteria</taxon>
        <taxon>Pseudomonadati</taxon>
        <taxon>Bacteroidota</taxon>
        <taxon>Sphingobacteriia</taxon>
        <taxon>Sphingobacteriales</taxon>
        <taxon>Sphingobacteriaceae</taxon>
        <taxon>Pedobacter</taxon>
    </lineage>
</organism>
<name>A0A366KN45_9SPHI</name>
<gene>
    <name evidence="3" type="ORF">DRW42_27810</name>
</gene>
<dbReference type="Proteomes" id="UP000252081">
    <property type="component" value="Unassembled WGS sequence"/>
</dbReference>
<keyword evidence="1" id="KW-0812">Transmembrane</keyword>
<keyword evidence="1" id="KW-1133">Transmembrane helix</keyword>
<accession>A0A366KN45</accession>
<keyword evidence="4" id="KW-1185">Reference proteome</keyword>
<dbReference type="InterPro" id="IPR058501">
    <property type="entry name" value="DUF8188"/>
</dbReference>
<feature type="domain" description="DUF8188" evidence="2">
    <location>
        <begin position="40"/>
        <end position="211"/>
    </location>
</feature>
<feature type="transmembrane region" description="Helical" evidence="1">
    <location>
        <begin position="7"/>
        <end position="28"/>
    </location>
</feature>
<sequence>MKNILKYGAFGLLGIGLFFGKYIGRWIVNVMDNPDTRVNNGKPYVQQYLNNCDTLHLIMRNFTTKLDDFEIKGAFNLSQADNTAYLDKQTSVFFDDKSNKFFCIYYFFPSNSMNSQMYDTFISDVDKNGAQIIATVNKNELSDAAYGTKQKPVPIIYYQVPDKMNSFYNLVDDIGNPNYSTEIEFKVYTTNYNIRNYLSYVKSKADFEKMFGKQPDK</sequence>
<keyword evidence="1" id="KW-0472">Membrane</keyword>
<reference evidence="3 4" key="1">
    <citation type="submission" date="2018-07" db="EMBL/GenBank/DDBJ databases">
        <title>A draft genome of a endophytic bacteria, a new species of Pedobacter.</title>
        <authorList>
            <person name="Zhang Z.D."/>
            <person name="Chen Z.J."/>
        </authorList>
    </citation>
    <scope>NUCLEOTIDE SEQUENCE [LARGE SCALE GENOMIC DNA]</scope>
    <source>
        <strain evidence="3 4">RS10</strain>
    </source>
</reference>
<dbReference type="Pfam" id="PF26603">
    <property type="entry name" value="DUF8188"/>
    <property type="match status" value="1"/>
</dbReference>
<evidence type="ECO:0000313" key="3">
    <source>
        <dbReference type="EMBL" id="RBQ02202.1"/>
    </source>
</evidence>
<comment type="caution">
    <text evidence="3">The sequence shown here is derived from an EMBL/GenBank/DDBJ whole genome shotgun (WGS) entry which is preliminary data.</text>
</comment>
<evidence type="ECO:0000256" key="1">
    <source>
        <dbReference type="SAM" id="Phobius"/>
    </source>
</evidence>